<proteinExistence type="predicted"/>
<organism evidence="2 3">
    <name type="scientific">Popillia japonica</name>
    <name type="common">Japanese beetle</name>
    <dbReference type="NCBI Taxonomy" id="7064"/>
    <lineage>
        <taxon>Eukaryota</taxon>
        <taxon>Metazoa</taxon>
        <taxon>Ecdysozoa</taxon>
        <taxon>Arthropoda</taxon>
        <taxon>Hexapoda</taxon>
        <taxon>Insecta</taxon>
        <taxon>Pterygota</taxon>
        <taxon>Neoptera</taxon>
        <taxon>Endopterygota</taxon>
        <taxon>Coleoptera</taxon>
        <taxon>Polyphaga</taxon>
        <taxon>Scarabaeiformia</taxon>
        <taxon>Scarabaeidae</taxon>
        <taxon>Rutelinae</taxon>
        <taxon>Popillia</taxon>
    </lineage>
</organism>
<dbReference type="EMBL" id="JASPKY010000826">
    <property type="protein sequence ID" value="KAK9681321.1"/>
    <property type="molecule type" value="Genomic_DNA"/>
</dbReference>
<evidence type="ECO:0000313" key="2">
    <source>
        <dbReference type="EMBL" id="KAK9681321.1"/>
    </source>
</evidence>
<gene>
    <name evidence="2" type="ORF">QE152_g38398</name>
</gene>
<dbReference type="InterPro" id="IPR004875">
    <property type="entry name" value="DDE_SF_endonuclease_dom"/>
</dbReference>
<feature type="domain" description="DDE-1" evidence="1">
    <location>
        <begin position="8"/>
        <end position="86"/>
    </location>
</feature>
<dbReference type="GO" id="GO:0003676">
    <property type="term" value="F:nucleic acid binding"/>
    <property type="evidence" value="ECO:0007669"/>
    <property type="project" value="InterPro"/>
</dbReference>
<dbReference type="GO" id="GO:0004519">
    <property type="term" value="F:endonuclease activity"/>
    <property type="evidence" value="ECO:0007669"/>
    <property type="project" value="UniProtKB-KW"/>
</dbReference>
<comment type="caution">
    <text evidence="2">The sequence shown here is derived from an EMBL/GenBank/DDBJ whole genome shotgun (WGS) entry which is preliminary data.</text>
</comment>
<sequence>MSIPSIARCKEVGIILSTFHPHTSHKMQPLDRAVFGPFKTYYNSAVNQWMLTPGNSGKPLSIYEFAEEVGYAYPLSFTPNNITSGFTVTGLVPLNENISEEH</sequence>
<keyword evidence="2" id="KW-0540">Nuclease</keyword>
<dbReference type="Pfam" id="PF03184">
    <property type="entry name" value="DDE_1"/>
    <property type="match status" value="1"/>
</dbReference>
<evidence type="ECO:0000259" key="1">
    <source>
        <dbReference type="Pfam" id="PF03184"/>
    </source>
</evidence>
<reference evidence="2 3" key="1">
    <citation type="journal article" date="2024" name="BMC Genomics">
        <title>De novo assembly and annotation of Popillia japonica's genome with initial clues to its potential as an invasive pest.</title>
        <authorList>
            <person name="Cucini C."/>
            <person name="Boschi S."/>
            <person name="Funari R."/>
            <person name="Cardaioli E."/>
            <person name="Iannotti N."/>
            <person name="Marturano G."/>
            <person name="Paoli F."/>
            <person name="Bruttini M."/>
            <person name="Carapelli A."/>
            <person name="Frati F."/>
            <person name="Nardi F."/>
        </authorList>
    </citation>
    <scope>NUCLEOTIDE SEQUENCE [LARGE SCALE GENOMIC DNA]</scope>
    <source>
        <strain evidence="2">DMR45628</strain>
    </source>
</reference>
<dbReference type="AlphaFoldDB" id="A0AAW1HWL8"/>
<evidence type="ECO:0000313" key="3">
    <source>
        <dbReference type="Proteomes" id="UP001458880"/>
    </source>
</evidence>
<dbReference type="Proteomes" id="UP001458880">
    <property type="component" value="Unassembled WGS sequence"/>
</dbReference>
<keyword evidence="2" id="KW-0378">Hydrolase</keyword>
<keyword evidence="2" id="KW-0255">Endonuclease</keyword>
<name>A0AAW1HWL8_POPJA</name>
<keyword evidence="3" id="KW-1185">Reference proteome</keyword>
<protein>
    <submittedName>
        <fullName evidence="2">DDE superfamily endonuclease</fullName>
    </submittedName>
</protein>
<accession>A0AAW1HWL8</accession>